<feature type="transmembrane region" description="Helical" evidence="1">
    <location>
        <begin position="99"/>
        <end position="118"/>
    </location>
</feature>
<evidence type="ECO:0000259" key="2">
    <source>
        <dbReference type="Pfam" id="PF01757"/>
    </source>
</evidence>
<dbReference type="RefSeq" id="WP_161044812.1">
    <property type="nucleotide sequence ID" value="NZ_WWCS01000005.1"/>
</dbReference>
<feature type="transmembrane region" description="Helical" evidence="1">
    <location>
        <begin position="319"/>
        <end position="341"/>
    </location>
</feature>
<feature type="transmembrane region" description="Helical" evidence="1">
    <location>
        <begin position="12"/>
        <end position="38"/>
    </location>
</feature>
<keyword evidence="3" id="KW-0012">Acyltransferase</keyword>
<gene>
    <name evidence="3" type="ORF">GTP55_10170</name>
</gene>
<sequence>MQKLVFAHQLRGIAALLIVITHYFGVYYGAQGVVAMITASPDLDLVAPAWVAYMDFPYFKGPFGVAVFFLISGFVIPFSLQKQRGVRFLLARALRIYPTYIACLTLGLLALLVSANYWQQPFPADWQRIAANALLVHNLVNLSSYDAVNWTLAIELKFYLLAALCAPALVQRKPAVLALIAAAIIGMGLLAPHAAALQPFLTALSSDLNYVPFMLIGTLFYQHYQRLLSTAVLMGGALLLLGAFLLAWRIGPQREQVPVLAEYYVYAVMVFGACYALRERFHSLRLLDFLADISYPLYAVHPLVGYVMLKLLMQQGLPFGPAVCLTLASAIGLAWLLHIVIEKPSNALGKRLTAARGPESVRDRSLRYWK</sequence>
<feature type="transmembrane region" description="Helical" evidence="1">
    <location>
        <begin position="289"/>
        <end position="313"/>
    </location>
</feature>
<dbReference type="InterPro" id="IPR050879">
    <property type="entry name" value="Acyltransferase_3"/>
</dbReference>
<dbReference type="PANTHER" id="PTHR23028">
    <property type="entry name" value="ACETYLTRANSFERASE"/>
    <property type="match status" value="1"/>
</dbReference>
<evidence type="ECO:0000313" key="3">
    <source>
        <dbReference type="EMBL" id="MYN39738.1"/>
    </source>
</evidence>
<dbReference type="GO" id="GO:0016746">
    <property type="term" value="F:acyltransferase activity"/>
    <property type="evidence" value="ECO:0007669"/>
    <property type="project" value="UniProtKB-KW"/>
</dbReference>
<dbReference type="InterPro" id="IPR002656">
    <property type="entry name" value="Acyl_transf_3_dom"/>
</dbReference>
<keyword evidence="3" id="KW-0808">Transferase</keyword>
<dbReference type="EMBL" id="WWCS01000005">
    <property type="protein sequence ID" value="MYN39738.1"/>
    <property type="molecule type" value="Genomic_DNA"/>
</dbReference>
<feature type="transmembrane region" description="Helical" evidence="1">
    <location>
        <begin position="58"/>
        <end position="78"/>
    </location>
</feature>
<feature type="transmembrane region" description="Helical" evidence="1">
    <location>
        <begin position="147"/>
        <end position="169"/>
    </location>
</feature>
<keyword evidence="1" id="KW-1133">Transmembrane helix</keyword>
<feature type="transmembrane region" description="Helical" evidence="1">
    <location>
        <begin position="227"/>
        <end position="248"/>
    </location>
</feature>
<keyword evidence="1" id="KW-0472">Membrane</keyword>
<evidence type="ECO:0000256" key="1">
    <source>
        <dbReference type="SAM" id="Phobius"/>
    </source>
</evidence>
<keyword evidence="4" id="KW-1185">Reference proteome</keyword>
<reference evidence="3 4" key="1">
    <citation type="submission" date="2019-12" db="EMBL/GenBank/DDBJ databases">
        <title>Novel species isolated from a subtropical stream in China.</title>
        <authorList>
            <person name="Lu H."/>
        </authorList>
    </citation>
    <scope>NUCLEOTIDE SEQUENCE [LARGE SCALE GENOMIC DNA]</scope>
    <source>
        <strain evidence="3 4">FT109W</strain>
    </source>
</reference>
<comment type="caution">
    <text evidence="3">The sequence shown here is derived from an EMBL/GenBank/DDBJ whole genome shotgun (WGS) entry which is preliminary data.</text>
</comment>
<dbReference type="Pfam" id="PF01757">
    <property type="entry name" value="Acyl_transf_3"/>
    <property type="match status" value="1"/>
</dbReference>
<feature type="transmembrane region" description="Helical" evidence="1">
    <location>
        <begin position="200"/>
        <end position="220"/>
    </location>
</feature>
<proteinExistence type="predicted"/>
<feature type="transmembrane region" description="Helical" evidence="1">
    <location>
        <begin position="176"/>
        <end position="194"/>
    </location>
</feature>
<feature type="transmembrane region" description="Helical" evidence="1">
    <location>
        <begin position="260"/>
        <end position="277"/>
    </location>
</feature>
<accession>A0ABW9WH24</accession>
<dbReference type="Proteomes" id="UP000466332">
    <property type="component" value="Unassembled WGS sequence"/>
</dbReference>
<organism evidence="3 4">
    <name type="scientific">Duganella margarita</name>
    <dbReference type="NCBI Taxonomy" id="2692170"/>
    <lineage>
        <taxon>Bacteria</taxon>
        <taxon>Pseudomonadati</taxon>
        <taxon>Pseudomonadota</taxon>
        <taxon>Betaproteobacteria</taxon>
        <taxon>Burkholderiales</taxon>
        <taxon>Oxalobacteraceae</taxon>
        <taxon>Telluria group</taxon>
        <taxon>Duganella</taxon>
    </lineage>
</organism>
<evidence type="ECO:0000313" key="4">
    <source>
        <dbReference type="Proteomes" id="UP000466332"/>
    </source>
</evidence>
<protein>
    <submittedName>
        <fullName evidence="3">Acyltransferase family protein</fullName>
    </submittedName>
</protein>
<keyword evidence="1" id="KW-0812">Transmembrane</keyword>
<name>A0ABW9WH24_9BURK</name>
<feature type="domain" description="Acyltransferase 3" evidence="2">
    <location>
        <begin position="9"/>
        <end position="338"/>
    </location>
</feature>